<evidence type="ECO:0008006" key="3">
    <source>
        <dbReference type="Google" id="ProtNLM"/>
    </source>
</evidence>
<comment type="caution">
    <text evidence="1">The sequence shown here is derived from an EMBL/GenBank/DDBJ whole genome shotgun (WGS) entry which is preliminary data.</text>
</comment>
<evidence type="ECO:0000313" key="2">
    <source>
        <dbReference type="Proteomes" id="UP000557204"/>
    </source>
</evidence>
<name>A0A849K5M9_9MICO</name>
<proteinExistence type="predicted"/>
<dbReference type="AlphaFoldDB" id="A0A849K5M9"/>
<dbReference type="RefSeq" id="WP_171246835.1">
    <property type="nucleotide sequence ID" value="NZ_JABFAJ010000012.1"/>
</dbReference>
<organism evidence="1 2">
    <name type="scientific">Isoptericola sediminis</name>
    <dbReference type="NCBI Taxonomy" id="2733572"/>
    <lineage>
        <taxon>Bacteria</taxon>
        <taxon>Bacillati</taxon>
        <taxon>Actinomycetota</taxon>
        <taxon>Actinomycetes</taxon>
        <taxon>Micrococcales</taxon>
        <taxon>Promicromonosporaceae</taxon>
        <taxon>Isoptericola</taxon>
    </lineage>
</organism>
<evidence type="ECO:0000313" key="1">
    <source>
        <dbReference type="EMBL" id="NNU27329.1"/>
    </source>
</evidence>
<accession>A0A849K5M9</accession>
<dbReference type="Proteomes" id="UP000557204">
    <property type="component" value="Unassembled WGS sequence"/>
</dbReference>
<dbReference type="EMBL" id="JABFAJ010000012">
    <property type="protein sequence ID" value="NNU27329.1"/>
    <property type="molecule type" value="Genomic_DNA"/>
</dbReference>
<reference evidence="1 2" key="1">
    <citation type="submission" date="2020-05" db="EMBL/GenBank/DDBJ databases">
        <title>Genome sequence of Isoptericola sp. JC619 isolated from Chilika lagoon, India.</title>
        <authorList>
            <person name="Kumar D."/>
            <person name="Appam K."/>
            <person name="Gandham S."/>
            <person name="Uppada J."/>
            <person name="Sasikala C."/>
            <person name="Venkata Ramana C."/>
        </authorList>
    </citation>
    <scope>NUCLEOTIDE SEQUENCE [LARGE SCALE GENOMIC DNA]</scope>
    <source>
        <strain evidence="1 2">JC619</strain>
    </source>
</reference>
<keyword evidence="2" id="KW-1185">Reference proteome</keyword>
<sequence>MDALLPLGTAPRPATDEDLAARLRAALVALAGDRVQNLDDAKVLPVLDGDDIASLDVDLTGVVMGMPTGAQEAPAPWRPEITGREDAVLRRLRIDAHPMVAVDLPVDLTADITGLRFAWLTTADDMVGAELVEPSDDSPVSGNARLAVSHDGLAGTVQGLLAVALSGNGIALNDFDLQVEQAGPRAASLRIEAGIKKSFLSATVTATASASVDDAMVLTVGDVELSSGNPIVGAMLGAVKGRLEAAAGRKVDLGASLPPGVELADVQLEVGEDIVLTALLA</sequence>
<protein>
    <recommendedName>
        <fullName evidence="3">DUF2993 family protein</fullName>
    </recommendedName>
</protein>
<gene>
    <name evidence="1" type="ORF">HLI28_07205</name>
</gene>